<dbReference type="InterPro" id="IPR050256">
    <property type="entry name" value="Glycosyltransferase_2"/>
</dbReference>
<keyword evidence="5" id="KW-0448">Lipopolysaccharide biosynthesis</keyword>
<accession>A4GJQ6</accession>
<name>A4GJQ6_9BACT</name>
<keyword evidence="7 8" id="KW-0472">Membrane</keyword>
<sequence>MKYVILIPIYNDRESLKLLIENINYEIKELNHEISIIVINDASSQQIIDSYPNIENISSIEIINMKENRGHARCIASGLKYIFEKKEFDFVIPMDGDGEDRPEEIKNFIELSKEVGDKSIVGERVKRSEGFFFQICYQFHKFLTLAFTGQSIRFGNFTCLSKSTIKKMLNEKATWNSFSGSLKKVEKNLISSPSIRGIRYFGPSQMSFFRLLKHSLSIISVFRKTVLIRSALFIIFYILLIKSYASVITSVPLVLLLIMIYSISSLALRENIDEFNNSLTNIHDIDKIK</sequence>
<dbReference type="GO" id="GO:0005886">
    <property type="term" value="C:plasma membrane"/>
    <property type="evidence" value="ECO:0007669"/>
    <property type="project" value="TreeGrafter"/>
</dbReference>
<feature type="transmembrane region" description="Helical" evidence="8">
    <location>
        <begin position="226"/>
        <end position="245"/>
    </location>
</feature>
<evidence type="ECO:0000256" key="7">
    <source>
        <dbReference type="ARBA" id="ARBA00023136"/>
    </source>
</evidence>
<dbReference type="SUPFAM" id="SSF53448">
    <property type="entry name" value="Nucleotide-diphospho-sugar transferases"/>
    <property type="match status" value="1"/>
</dbReference>
<evidence type="ECO:0000256" key="6">
    <source>
        <dbReference type="ARBA" id="ARBA00022989"/>
    </source>
</evidence>
<dbReference type="AlphaFoldDB" id="A4GJQ6"/>
<keyword evidence="3 10" id="KW-0808">Transferase</keyword>
<keyword evidence="6 8" id="KW-1133">Transmembrane helix</keyword>
<dbReference type="GO" id="GO:0009103">
    <property type="term" value="P:lipopolysaccharide biosynthetic process"/>
    <property type="evidence" value="ECO:0007669"/>
    <property type="project" value="UniProtKB-KW"/>
</dbReference>
<gene>
    <name evidence="10" type="ORF">ALOHA_HF1045G01.0018</name>
</gene>
<keyword evidence="4 8" id="KW-0812">Transmembrane</keyword>
<organism evidence="10">
    <name type="scientific">uncultured marine bacterium HF10_45G01</name>
    <dbReference type="NCBI Taxonomy" id="415446"/>
    <lineage>
        <taxon>Bacteria</taxon>
        <taxon>environmental samples</taxon>
    </lineage>
</organism>
<evidence type="ECO:0000256" key="1">
    <source>
        <dbReference type="ARBA" id="ARBA00022475"/>
    </source>
</evidence>
<dbReference type="Gene3D" id="3.90.550.10">
    <property type="entry name" value="Spore Coat Polysaccharide Biosynthesis Protein SpsA, Chain A"/>
    <property type="match status" value="1"/>
</dbReference>
<evidence type="ECO:0000256" key="2">
    <source>
        <dbReference type="ARBA" id="ARBA00022676"/>
    </source>
</evidence>
<proteinExistence type="predicted"/>
<dbReference type="GO" id="GO:0016757">
    <property type="term" value="F:glycosyltransferase activity"/>
    <property type="evidence" value="ECO:0007669"/>
    <property type="project" value="UniProtKB-KW"/>
</dbReference>
<evidence type="ECO:0000256" key="3">
    <source>
        <dbReference type="ARBA" id="ARBA00022679"/>
    </source>
</evidence>
<dbReference type="PANTHER" id="PTHR48090:SF3">
    <property type="entry name" value="UNDECAPRENYL-PHOSPHATE 4-DEOXY-4-FORMAMIDO-L-ARABINOSE TRANSFERASE"/>
    <property type="match status" value="1"/>
</dbReference>
<evidence type="ECO:0000256" key="8">
    <source>
        <dbReference type="SAM" id="Phobius"/>
    </source>
</evidence>
<dbReference type="PANTHER" id="PTHR48090">
    <property type="entry name" value="UNDECAPRENYL-PHOSPHATE 4-DEOXY-4-FORMAMIDO-L-ARABINOSE TRANSFERASE-RELATED"/>
    <property type="match status" value="1"/>
</dbReference>
<keyword evidence="1" id="KW-1003">Cell membrane</keyword>
<protein>
    <submittedName>
        <fullName evidence="10">Glycosyl transferase</fullName>
    </submittedName>
</protein>
<evidence type="ECO:0000256" key="4">
    <source>
        <dbReference type="ARBA" id="ARBA00022692"/>
    </source>
</evidence>
<dbReference type="CAZy" id="GT2">
    <property type="family name" value="Glycosyltransferase Family 2"/>
</dbReference>
<feature type="domain" description="Glycosyltransferase 2-like" evidence="9">
    <location>
        <begin position="5"/>
        <end position="135"/>
    </location>
</feature>
<dbReference type="InterPro" id="IPR029044">
    <property type="entry name" value="Nucleotide-diphossugar_trans"/>
</dbReference>
<evidence type="ECO:0000256" key="5">
    <source>
        <dbReference type="ARBA" id="ARBA00022985"/>
    </source>
</evidence>
<dbReference type="Pfam" id="PF00535">
    <property type="entry name" value="Glycos_transf_2"/>
    <property type="match status" value="1"/>
</dbReference>
<reference evidence="10" key="1">
    <citation type="journal article" date="2007" name="Environ. Microbiol.">
        <title>Proteorhodopsin photosystem gene clusters exhibit co-evolutionary trends and shared ancestry among diverse marine microbial phyla.</title>
        <authorList>
            <person name="McCarren J."/>
            <person name="Delong E.F."/>
        </authorList>
    </citation>
    <scope>NUCLEOTIDE SEQUENCE</scope>
</reference>
<evidence type="ECO:0000259" key="9">
    <source>
        <dbReference type="Pfam" id="PF00535"/>
    </source>
</evidence>
<evidence type="ECO:0000313" key="10">
    <source>
        <dbReference type="EMBL" id="ABL97351.1"/>
    </source>
</evidence>
<dbReference type="InterPro" id="IPR001173">
    <property type="entry name" value="Glyco_trans_2-like"/>
</dbReference>
<keyword evidence="2" id="KW-0328">Glycosyltransferase</keyword>
<feature type="transmembrane region" description="Helical" evidence="8">
    <location>
        <begin position="251"/>
        <end position="268"/>
    </location>
</feature>
<dbReference type="EMBL" id="EF107103">
    <property type="protein sequence ID" value="ABL97351.1"/>
    <property type="molecule type" value="Genomic_DNA"/>
</dbReference>